<dbReference type="InterPro" id="IPR036779">
    <property type="entry name" value="LysM_dom_sf"/>
</dbReference>
<proteinExistence type="predicted"/>
<evidence type="ECO:0000313" key="4">
    <source>
        <dbReference type="EMBL" id="SVD77167.1"/>
    </source>
</evidence>
<dbReference type="InterPro" id="IPR018392">
    <property type="entry name" value="LysM"/>
</dbReference>
<dbReference type="CDD" id="cd00118">
    <property type="entry name" value="LysM"/>
    <property type="match status" value="1"/>
</dbReference>
<dbReference type="EMBL" id="UINC01172209">
    <property type="protein sequence ID" value="SVD77167.1"/>
    <property type="molecule type" value="Genomic_DNA"/>
</dbReference>
<protein>
    <recommendedName>
        <fullName evidence="3">LysM domain-containing protein</fullName>
    </recommendedName>
</protein>
<feature type="coiled-coil region" evidence="1">
    <location>
        <begin position="71"/>
        <end position="108"/>
    </location>
</feature>
<evidence type="ECO:0000256" key="2">
    <source>
        <dbReference type="SAM" id="MobiDB-lite"/>
    </source>
</evidence>
<dbReference type="SMART" id="SM00257">
    <property type="entry name" value="LysM"/>
    <property type="match status" value="1"/>
</dbReference>
<feature type="region of interest" description="Disordered" evidence="2">
    <location>
        <begin position="25"/>
        <end position="55"/>
    </location>
</feature>
<organism evidence="4">
    <name type="scientific">marine metagenome</name>
    <dbReference type="NCBI Taxonomy" id="408172"/>
    <lineage>
        <taxon>unclassified sequences</taxon>
        <taxon>metagenomes</taxon>
        <taxon>ecological metagenomes</taxon>
    </lineage>
</organism>
<dbReference type="Pfam" id="PF01476">
    <property type="entry name" value="LysM"/>
    <property type="match status" value="1"/>
</dbReference>
<sequence>MRSLIKFSAMFTAFCLSSFIVTAQENPPKPSTVPPQKNTPKKGGQKKPTSSTAGSENKYFLEQIRQLRGGLEELKGAYNLQIRKMMTLEQEMKTLRSANENLKRESALRFASNKDIDELAAKLMEMDKNRRNDLQITNKQIDEILKIVTKLATSPVPAVPPIRNNPPPAKFKAREHVVQPGEFLSTILEAYNSAFKAEGLSGRVTQSQVLKANPGMNADRLLVGQKLLIPLPGQIK</sequence>
<feature type="domain" description="LysM" evidence="3">
    <location>
        <begin position="174"/>
        <end position="229"/>
    </location>
</feature>
<dbReference type="Gene3D" id="3.10.350.10">
    <property type="entry name" value="LysM domain"/>
    <property type="match status" value="1"/>
</dbReference>
<keyword evidence="1" id="KW-0175">Coiled coil</keyword>
<name>A0A382Y1D5_9ZZZZ</name>
<accession>A0A382Y1D5</accession>
<dbReference type="AlphaFoldDB" id="A0A382Y1D5"/>
<gene>
    <name evidence="4" type="ORF">METZ01_LOCUS430021</name>
</gene>
<dbReference type="PROSITE" id="PS51782">
    <property type="entry name" value="LYSM"/>
    <property type="match status" value="1"/>
</dbReference>
<evidence type="ECO:0000256" key="1">
    <source>
        <dbReference type="SAM" id="Coils"/>
    </source>
</evidence>
<evidence type="ECO:0000259" key="3">
    <source>
        <dbReference type="PROSITE" id="PS51782"/>
    </source>
</evidence>
<reference evidence="4" key="1">
    <citation type="submission" date="2018-05" db="EMBL/GenBank/DDBJ databases">
        <authorList>
            <person name="Lanie J.A."/>
            <person name="Ng W.-L."/>
            <person name="Kazmierczak K.M."/>
            <person name="Andrzejewski T.M."/>
            <person name="Davidsen T.M."/>
            <person name="Wayne K.J."/>
            <person name="Tettelin H."/>
            <person name="Glass J.I."/>
            <person name="Rusch D."/>
            <person name="Podicherti R."/>
            <person name="Tsui H.-C.T."/>
            <person name="Winkler M.E."/>
        </authorList>
    </citation>
    <scope>NUCLEOTIDE SEQUENCE</scope>
</reference>